<reference evidence="2 3" key="1">
    <citation type="submission" date="2016-01" db="EMBL/GenBank/DDBJ databases">
        <title>Complete genome and mega plasmid sequence of Sphingomonas panacis DCY99 elicits systemic resistance in rice to Xanthomonas oryzae.</title>
        <authorList>
            <person name="Kim Y.J."/>
            <person name="Yang D.C."/>
            <person name="Sing P."/>
        </authorList>
    </citation>
    <scope>NUCLEOTIDE SEQUENCE [LARGE SCALE GENOMIC DNA]</scope>
    <source>
        <strain evidence="2 3">DCY99</strain>
    </source>
</reference>
<sequence length="60" mass="6362">MTDELNEIAAAARDAKRAREAAADSTVYNRQSWPIVPIAIGVGSAALAAAFLFVNSSRKK</sequence>
<keyword evidence="1" id="KW-0812">Transmembrane</keyword>
<keyword evidence="1" id="KW-0472">Membrane</keyword>
<keyword evidence="1" id="KW-1133">Transmembrane helix</keyword>
<protein>
    <submittedName>
        <fullName evidence="2">Uncharacterized protein</fullName>
    </submittedName>
</protein>
<dbReference type="EMBL" id="CP014168">
    <property type="protein sequence ID" value="AOH82846.1"/>
    <property type="molecule type" value="Genomic_DNA"/>
</dbReference>
<proteinExistence type="predicted"/>
<evidence type="ECO:0000256" key="1">
    <source>
        <dbReference type="SAM" id="Phobius"/>
    </source>
</evidence>
<accession>A0A1B3Z610</accession>
<organism evidence="2 3">
    <name type="scientific">Sphingomonas panacis</name>
    <dbReference type="NCBI Taxonomy" id="1560345"/>
    <lineage>
        <taxon>Bacteria</taxon>
        <taxon>Pseudomonadati</taxon>
        <taxon>Pseudomonadota</taxon>
        <taxon>Alphaproteobacteria</taxon>
        <taxon>Sphingomonadales</taxon>
        <taxon>Sphingomonadaceae</taxon>
        <taxon>Sphingomonas</taxon>
    </lineage>
</organism>
<dbReference type="Proteomes" id="UP000094256">
    <property type="component" value="Chromosome"/>
</dbReference>
<dbReference type="KEGG" id="span:AWL63_01475"/>
<dbReference type="AlphaFoldDB" id="A0A1B3Z610"/>
<gene>
    <name evidence="2" type="ORF">AWL63_01475</name>
</gene>
<evidence type="ECO:0000313" key="2">
    <source>
        <dbReference type="EMBL" id="AOH82846.1"/>
    </source>
</evidence>
<keyword evidence="3" id="KW-1185">Reference proteome</keyword>
<evidence type="ECO:0000313" key="3">
    <source>
        <dbReference type="Proteomes" id="UP000094256"/>
    </source>
</evidence>
<name>A0A1B3Z610_9SPHN</name>
<feature type="transmembrane region" description="Helical" evidence="1">
    <location>
        <begin position="35"/>
        <end position="54"/>
    </location>
</feature>
<dbReference type="STRING" id="1560345.AWL63_01475"/>
<dbReference type="RefSeq" id="WP_069203431.1">
    <property type="nucleotide sequence ID" value="NZ_CP014168.1"/>
</dbReference>